<accession>A0AAV2N506</accession>
<feature type="domain" description="Methyltransferase type 12" evidence="1">
    <location>
        <begin position="35"/>
        <end position="111"/>
    </location>
</feature>
<dbReference type="InterPro" id="IPR029063">
    <property type="entry name" value="SAM-dependent_MTases_sf"/>
</dbReference>
<protein>
    <recommendedName>
        <fullName evidence="1">Methyltransferase type 12 domain-containing protein</fullName>
    </recommendedName>
</protein>
<keyword evidence="3" id="KW-1185">Reference proteome</keyword>
<dbReference type="Proteomes" id="UP001497644">
    <property type="component" value="Chromosome 10"/>
</dbReference>
<evidence type="ECO:0000313" key="3">
    <source>
        <dbReference type="Proteomes" id="UP001497644"/>
    </source>
</evidence>
<sequence>MEFNPEETVKEINVSWYTHGWNLVDEKLMLPGKCMEINCAFGNTTRYHLLPELNKKSTIIGTDSSEMMIEYAKRKYKNDERFDFDILDIQTKNLPEKYIAEFDHIFSYPTVQYR</sequence>
<dbReference type="Pfam" id="PF08242">
    <property type="entry name" value="Methyltransf_12"/>
    <property type="match status" value="1"/>
</dbReference>
<reference evidence="2" key="1">
    <citation type="submission" date="2024-04" db="EMBL/GenBank/DDBJ databases">
        <authorList>
            <consortium name="Molecular Ecology Group"/>
        </authorList>
    </citation>
    <scope>NUCLEOTIDE SEQUENCE</scope>
</reference>
<evidence type="ECO:0000259" key="1">
    <source>
        <dbReference type="Pfam" id="PF08242"/>
    </source>
</evidence>
<dbReference type="EMBL" id="OZ034833">
    <property type="protein sequence ID" value="CAL1674576.1"/>
    <property type="molecule type" value="Genomic_DNA"/>
</dbReference>
<name>A0AAV2N506_9HYME</name>
<dbReference type="AlphaFoldDB" id="A0AAV2N506"/>
<dbReference type="Gene3D" id="3.40.50.150">
    <property type="entry name" value="Vaccinia Virus protein VP39"/>
    <property type="match status" value="1"/>
</dbReference>
<dbReference type="SUPFAM" id="SSF53335">
    <property type="entry name" value="S-adenosyl-L-methionine-dependent methyltransferases"/>
    <property type="match status" value="1"/>
</dbReference>
<gene>
    <name evidence="2" type="ORF">LPLAT_LOCUS1160</name>
</gene>
<organism evidence="2 3">
    <name type="scientific">Lasius platythorax</name>
    <dbReference type="NCBI Taxonomy" id="488582"/>
    <lineage>
        <taxon>Eukaryota</taxon>
        <taxon>Metazoa</taxon>
        <taxon>Ecdysozoa</taxon>
        <taxon>Arthropoda</taxon>
        <taxon>Hexapoda</taxon>
        <taxon>Insecta</taxon>
        <taxon>Pterygota</taxon>
        <taxon>Neoptera</taxon>
        <taxon>Endopterygota</taxon>
        <taxon>Hymenoptera</taxon>
        <taxon>Apocrita</taxon>
        <taxon>Aculeata</taxon>
        <taxon>Formicoidea</taxon>
        <taxon>Formicidae</taxon>
        <taxon>Formicinae</taxon>
        <taxon>Lasius</taxon>
        <taxon>Lasius</taxon>
    </lineage>
</organism>
<dbReference type="InterPro" id="IPR013217">
    <property type="entry name" value="Methyltransf_12"/>
</dbReference>
<proteinExistence type="predicted"/>
<evidence type="ECO:0000313" key="2">
    <source>
        <dbReference type="EMBL" id="CAL1674576.1"/>
    </source>
</evidence>